<keyword evidence="5" id="KW-1185">Reference proteome</keyword>
<feature type="domain" description="Phosphorylase b kinase regulatory subunit alpha/beta C-terminal" evidence="3">
    <location>
        <begin position="8"/>
        <end position="130"/>
    </location>
</feature>
<keyword evidence="2" id="KW-0472">Membrane</keyword>
<feature type="non-terminal residue" evidence="4">
    <location>
        <position position="137"/>
    </location>
</feature>
<comment type="caution">
    <text evidence="4">The sequence shown here is derived from an EMBL/GenBank/DDBJ whole genome shotgun (WGS) entry which is preliminary data.</text>
</comment>
<dbReference type="Proteomes" id="UP000792457">
    <property type="component" value="Unassembled WGS sequence"/>
</dbReference>
<keyword evidence="1 2" id="KW-0119">Carbohydrate metabolism</keyword>
<dbReference type="OrthoDB" id="5971574at2759"/>
<dbReference type="GO" id="GO:0005964">
    <property type="term" value="C:phosphorylase kinase complex"/>
    <property type="evidence" value="ECO:0007669"/>
    <property type="project" value="TreeGrafter"/>
</dbReference>
<evidence type="ECO:0000259" key="3">
    <source>
        <dbReference type="Pfam" id="PF19292"/>
    </source>
</evidence>
<organism evidence="4 5">
    <name type="scientific">Ladona fulva</name>
    <name type="common">Scarce chaser dragonfly</name>
    <name type="synonym">Libellula fulva</name>
    <dbReference type="NCBI Taxonomy" id="123851"/>
    <lineage>
        <taxon>Eukaryota</taxon>
        <taxon>Metazoa</taxon>
        <taxon>Ecdysozoa</taxon>
        <taxon>Arthropoda</taxon>
        <taxon>Hexapoda</taxon>
        <taxon>Insecta</taxon>
        <taxon>Pterygota</taxon>
        <taxon>Palaeoptera</taxon>
        <taxon>Odonata</taxon>
        <taxon>Epiprocta</taxon>
        <taxon>Anisoptera</taxon>
        <taxon>Libelluloidea</taxon>
        <taxon>Libellulidae</taxon>
        <taxon>Ladona</taxon>
    </lineage>
</organism>
<keyword evidence="2" id="KW-0321">Glycogen metabolism</keyword>
<dbReference type="InterPro" id="IPR045583">
    <property type="entry name" value="KPBA/B_C"/>
</dbReference>
<dbReference type="PANTHER" id="PTHR10749">
    <property type="entry name" value="PHOSPHORYLASE B KINASE REGULATORY SUBUNIT"/>
    <property type="match status" value="1"/>
</dbReference>
<evidence type="ECO:0000256" key="1">
    <source>
        <dbReference type="ARBA" id="ARBA00023277"/>
    </source>
</evidence>
<dbReference type="EMBL" id="KZ309361">
    <property type="protein sequence ID" value="KAG8238506.1"/>
    <property type="molecule type" value="Genomic_DNA"/>
</dbReference>
<name>A0A8K0P933_LADFU</name>
<comment type="function">
    <text evidence="2">Phosphorylase b kinase catalyzes the phosphorylation of serine in certain substrates, including troponin I.</text>
</comment>
<dbReference type="PANTHER" id="PTHR10749:SF7">
    <property type="entry name" value="PHOSPHORYLASE B KINASE REGULATORY SUBUNIT ALPHA-RELATED"/>
    <property type="match status" value="1"/>
</dbReference>
<sequence length="137" mass="15274">MATELSRSLKCTGEEASEHLLNLSPFEMKNLLHHIMSGKEFALSSVGRGNFSVISCKSSKVSKKSQIGSLLDVSKAMEDPDTIGDSGERQGQWLRRRRLDGALNRVPRGFYPRVWNVLERCQGLSIEGRVLAQNLTQ</sequence>
<dbReference type="AlphaFoldDB" id="A0A8K0P933"/>
<dbReference type="GO" id="GO:0005977">
    <property type="term" value="P:glycogen metabolic process"/>
    <property type="evidence" value="ECO:0007669"/>
    <property type="project" value="UniProtKB-UniPathway"/>
</dbReference>
<reference evidence="4" key="1">
    <citation type="submission" date="2013-04" db="EMBL/GenBank/DDBJ databases">
        <authorList>
            <person name="Qu J."/>
            <person name="Murali S.C."/>
            <person name="Bandaranaike D."/>
            <person name="Bellair M."/>
            <person name="Blankenburg K."/>
            <person name="Chao H."/>
            <person name="Dinh H."/>
            <person name="Doddapaneni H."/>
            <person name="Downs B."/>
            <person name="Dugan-Rocha S."/>
            <person name="Elkadiri S."/>
            <person name="Gnanaolivu R.D."/>
            <person name="Hernandez B."/>
            <person name="Javaid M."/>
            <person name="Jayaseelan J.C."/>
            <person name="Lee S."/>
            <person name="Li M."/>
            <person name="Ming W."/>
            <person name="Munidasa M."/>
            <person name="Muniz J."/>
            <person name="Nguyen L."/>
            <person name="Ongeri F."/>
            <person name="Osuji N."/>
            <person name="Pu L.-L."/>
            <person name="Puazo M."/>
            <person name="Qu C."/>
            <person name="Quiroz J."/>
            <person name="Raj R."/>
            <person name="Weissenberger G."/>
            <person name="Xin Y."/>
            <person name="Zou X."/>
            <person name="Han Y."/>
            <person name="Richards S."/>
            <person name="Worley K."/>
            <person name="Muzny D."/>
            <person name="Gibbs R."/>
        </authorList>
    </citation>
    <scope>NUCLEOTIDE SEQUENCE</scope>
    <source>
        <strain evidence="4">Sampled in the wild</strain>
    </source>
</reference>
<comment type="subcellular location">
    <subcellularLocation>
        <location evidence="2">Cell membrane</location>
        <topology evidence="2">Lipid-anchor</topology>
        <orientation evidence="2">Cytoplasmic side</orientation>
    </subcellularLocation>
</comment>
<comment type="similarity">
    <text evidence="2">Belongs to the phosphorylase b kinase regulatory chain family.</text>
</comment>
<evidence type="ECO:0000256" key="2">
    <source>
        <dbReference type="RuleBase" id="RU364123"/>
    </source>
</evidence>
<comment type="pathway">
    <text evidence="2">Glycan biosynthesis; glycogen metabolism.</text>
</comment>
<dbReference type="UniPathway" id="UPA00163"/>
<keyword evidence="2" id="KW-0449">Lipoprotein</keyword>
<dbReference type="GO" id="GO:0005516">
    <property type="term" value="F:calmodulin binding"/>
    <property type="evidence" value="ECO:0007669"/>
    <property type="project" value="UniProtKB-KW"/>
</dbReference>
<keyword evidence="2" id="KW-0636">Prenylation</keyword>
<keyword evidence="2" id="KW-1003">Cell membrane</keyword>
<accession>A0A8K0P933</accession>
<keyword evidence="2" id="KW-0112">Calmodulin-binding</keyword>
<proteinExistence type="inferred from homology"/>
<evidence type="ECO:0000313" key="4">
    <source>
        <dbReference type="EMBL" id="KAG8238506.1"/>
    </source>
</evidence>
<gene>
    <name evidence="4" type="ORF">J437_LFUL017805</name>
</gene>
<evidence type="ECO:0000313" key="5">
    <source>
        <dbReference type="Proteomes" id="UP000792457"/>
    </source>
</evidence>
<protein>
    <recommendedName>
        <fullName evidence="2">Phosphorylase b kinase regulatory subunit</fullName>
    </recommendedName>
</protein>
<dbReference type="InterPro" id="IPR008734">
    <property type="entry name" value="PHK_A/B_su"/>
</dbReference>
<dbReference type="Pfam" id="PF19292">
    <property type="entry name" value="KPBB_C"/>
    <property type="match status" value="1"/>
</dbReference>
<dbReference type="GO" id="GO:0005886">
    <property type="term" value="C:plasma membrane"/>
    <property type="evidence" value="ECO:0007669"/>
    <property type="project" value="UniProtKB-SubCell"/>
</dbReference>
<reference evidence="4" key="2">
    <citation type="submission" date="2017-10" db="EMBL/GenBank/DDBJ databases">
        <title>Ladona fulva Genome sequencing and assembly.</title>
        <authorList>
            <person name="Murali S."/>
            <person name="Richards S."/>
            <person name="Bandaranaike D."/>
            <person name="Bellair M."/>
            <person name="Blankenburg K."/>
            <person name="Chao H."/>
            <person name="Dinh H."/>
            <person name="Doddapaneni H."/>
            <person name="Dugan-Rocha S."/>
            <person name="Elkadiri S."/>
            <person name="Gnanaolivu R."/>
            <person name="Hernandez B."/>
            <person name="Skinner E."/>
            <person name="Javaid M."/>
            <person name="Lee S."/>
            <person name="Li M."/>
            <person name="Ming W."/>
            <person name="Munidasa M."/>
            <person name="Muniz J."/>
            <person name="Nguyen L."/>
            <person name="Hughes D."/>
            <person name="Osuji N."/>
            <person name="Pu L.-L."/>
            <person name="Puazo M."/>
            <person name="Qu C."/>
            <person name="Quiroz J."/>
            <person name="Raj R."/>
            <person name="Weissenberger G."/>
            <person name="Xin Y."/>
            <person name="Zou X."/>
            <person name="Han Y."/>
            <person name="Worley K."/>
            <person name="Muzny D."/>
            <person name="Gibbs R."/>
        </authorList>
    </citation>
    <scope>NUCLEOTIDE SEQUENCE</scope>
    <source>
        <strain evidence="4">Sampled in the wild</strain>
    </source>
</reference>